<evidence type="ECO:0000256" key="1">
    <source>
        <dbReference type="SAM" id="MobiDB-lite"/>
    </source>
</evidence>
<sequence length="133" mass="14427">MSSNNVSAEQLQQQMLVMQQQFTASQQAMTAEMQQMVQENQRLRAAAAAAASSGSSSSSSSSQPTVTVPVPRIGMRLMQPSSFHGHTSSNATQWLMEVERYFMASNMVFRLAGVIAHENTVRVDVLEGFGVGV</sequence>
<protein>
    <submittedName>
        <fullName evidence="2">Uncharacterized protein</fullName>
    </submittedName>
</protein>
<evidence type="ECO:0000313" key="3">
    <source>
        <dbReference type="Proteomes" id="UP000187203"/>
    </source>
</evidence>
<organism evidence="2 3">
    <name type="scientific">Corchorus olitorius</name>
    <dbReference type="NCBI Taxonomy" id="93759"/>
    <lineage>
        <taxon>Eukaryota</taxon>
        <taxon>Viridiplantae</taxon>
        <taxon>Streptophyta</taxon>
        <taxon>Embryophyta</taxon>
        <taxon>Tracheophyta</taxon>
        <taxon>Spermatophyta</taxon>
        <taxon>Magnoliopsida</taxon>
        <taxon>eudicotyledons</taxon>
        <taxon>Gunneridae</taxon>
        <taxon>Pentapetalae</taxon>
        <taxon>rosids</taxon>
        <taxon>malvids</taxon>
        <taxon>Malvales</taxon>
        <taxon>Malvaceae</taxon>
        <taxon>Grewioideae</taxon>
        <taxon>Apeibeae</taxon>
        <taxon>Corchorus</taxon>
    </lineage>
</organism>
<gene>
    <name evidence="2" type="ORF">COLO4_10196</name>
</gene>
<accession>A0A1R3K9R8</accession>
<feature type="region of interest" description="Disordered" evidence="1">
    <location>
        <begin position="44"/>
        <end position="67"/>
    </location>
</feature>
<dbReference type="EMBL" id="AWUE01014414">
    <property type="protein sequence ID" value="OMP03806.1"/>
    <property type="molecule type" value="Genomic_DNA"/>
</dbReference>
<proteinExistence type="predicted"/>
<comment type="caution">
    <text evidence="2">The sequence shown here is derived from an EMBL/GenBank/DDBJ whole genome shotgun (WGS) entry which is preliminary data.</text>
</comment>
<feature type="compositionally biased region" description="Low complexity" evidence="1">
    <location>
        <begin position="45"/>
        <end position="62"/>
    </location>
</feature>
<keyword evidence="3" id="KW-1185">Reference proteome</keyword>
<reference evidence="3" key="1">
    <citation type="submission" date="2013-09" db="EMBL/GenBank/DDBJ databases">
        <title>Corchorus olitorius genome sequencing.</title>
        <authorList>
            <person name="Alam M."/>
            <person name="Haque M.S."/>
            <person name="Islam M.S."/>
            <person name="Emdad E.M."/>
            <person name="Islam M.M."/>
            <person name="Ahmed B."/>
            <person name="Halim A."/>
            <person name="Hossen Q.M.M."/>
            <person name="Hossain M.Z."/>
            <person name="Ahmed R."/>
            <person name="Khan M.M."/>
            <person name="Islam R."/>
            <person name="Rashid M.M."/>
            <person name="Khan S.A."/>
            <person name="Rahman M.S."/>
            <person name="Alam M."/>
            <person name="Yahiya A.S."/>
            <person name="Khan M.S."/>
            <person name="Azam M.S."/>
            <person name="Haque T."/>
            <person name="Lashkar M.Z.H."/>
            <person name="Akhand A.I."/>
            <person name="Morshed G."/>
            <person name="Roy S."/>
            <person name="Uddin K.S."/>
            <person name="Rabeya T."/>
            <person name="Hossain A.S."/>
            <person name="Chowdhury A."/>
            <person name="Snigdha A.R."/>
            <person name="Mortoza M.S."/>
            <person name="Matin S.A."/>
            <person name="Hoque S.M.E."/>
            <person name="Islam M.K."/>
            <person name="Roy D.K."/>
            <person name="Haider R."/>
            <person name="Moosa M.M."/>
            <person name="Elias S.M."/>
            <person name="Hasan A.M."/>
            <person name="Jahan S."/>
            <person name="Shafiuddin M."/>
            <person name="Mahmood N."/>
            <person name="Shommy N.S."/>
        </authorList>
    </citation>
    <scope>NUCLEOTIDE SEQUENCE [LARGE SCALE GENOMIC DNA]</scope>
    <source>
        <strain evidence="3">cv. O-4</strain>
    </source>
</reference>
<name>A0A1R3K9R8_9ROSI</name>
<dbReference type="Proteomes" id="UP000187203">
    <property type="component" value="Unassembled WGS sequence"/>
</dbReference>
<feature type="non-terminal residue" evidence="2">
    <location>
        <position position="133"/>
    </location>
</feature>
<evidence type="ECO:0000313" key="2">
    <source>
        <dbReference type="EMBL" id="OMP03806.1"/>
    </source>
</evidence>
<dbReference type="AlphaFoldDB" id="A0A1R3K9R8"/>